<name>A0ABP9ZEF1_9FUNG</name>
<dbReference type="Proteomes" id="UP001473302">
    <property type="component" value="Unassembled WGS sequence"/>
</dbReference>
<reference evidence="2 3" key="1">
    <citation type="submission" date="2024-04" db="EMBL/GenBank/DDBJ databases">
        <title>genome sequences of Mucor flavus KT1a and Helicostylum pulchrum KT1b strains isolated from the surface of a dry-aged beef.</title>
        <authorList>
            <person name="Toyotome T."/>
            <person name="Hosono M."/>
            <person name="Torimaru M."/>
            <person name="Fukuda K."/>
            <person name="Mikami N."/>
        </authorList>
    </citation>
    <scope>NUCLEOTIDE SEQUENCE [LARGE SCALE GENOMIC DNA]</scope>
    <source>
        <strain evidence="2 3">KT1a</strain>
    </source>
</reference>
<dbReference type="EMBL" id="BAABUK010000042">
    <property type="protein sequence ID" value="GAA5817467.1"/>
    <property type="molecule type" value="Genomic_DNA"/>
</dbReference>
<protein>
    <submittedName>
        <fullName evidence="2">Uncharacterized protein</fullName>
    </submittedName>
</protein>
<keyword evidence="3" id="KW-1185">Reference proteome</keyword>
<evidence type="ECO:0000256" key="1">
    <source>
        <dbReference type="SAM" id="MobiDB-lite"/>
    </source>
</evidence>
<feature type="compositionally biased region" description="Low complexity" evidence="1">
    <location>
        <begin position="91"/>
        <end position="104"/>
    </location>
</feature>
<feature type="region of interest" description="Disordered" evidence="1">
    <location>
        <begin position="89"/>
        <end position="115"/>
    </location>
</feature>
<accession>A0ABP9ZEF1</accession>
<gene>
    <name evidence="2" type="ORF">MFLAVUS_011015</name>
</gene>
<evidence type="ECO:0000313" key="3">
    <source>
        <dbReference type="Proteomes" id="UP001473302"/>
    </source>
</evidence>
<feature type="compositionally biased region" description="Polar residues" evidence="1">
    <location>
        <begin position="105"/>
        <end position="115"/>
    </location>
</feature>
<comment type="caution">
    <text evidence="2">The sequence shown here is derived from an EMBL/GenBank/DDBJ whole genome shotgun (WGS) entry which is preliminary data.</text>
</comment>
<proteinExistence type="predicted"/>
<organism evidence="2 3">
    <name type="scientific">Mucor flavus</name>
    <dbReference type="NCBI Taxonomy" id="439312"/>
    <lineage>
        <taxon>Eukaryota</taxon>
        <taxon>Fungi</taxon>
        <taxon>Fungi incertae sedis</taxon>
        <taxon>Mucoromycota</taxon>
        <taxon>Mucoromycotina</taxon>
        <taxon>Mucoromycetes</taxon>
        <taxon>Mucorales</taxon>
        <taxon>Mucorineae</taxon>
        <taxon>Mucoraceae</taxon>
        <taxon>Mucor</taxon>
    </lineage>
</organism>
<sequence>MSTKSVKNFLRPLLASPKTIHYVQYKSLLPKDAPGSAFRRFNSNTFWEDLLPEYTLNEQPGKAKTISKDFQDSVLVLLEVSVSKIQKHLRSATGEEGESSASASVDNNTSDYGAS</sequence>
<evidence type="ECO:0000313" key="2">
    <source>
        <dbReference type="EMBL" id="GAA5817467.1"/>
    </source>
</evidence>